<evidence type="ECO:0000256" key="14">
    <source>
        <dbReference type="ARBA" id="ARBA00034104"/>
    </source>
</evidence>
<dbReference type="NCBIfam" id="TIGR00860">
    <property type="entry name" value="LIC"/>
    <property type="match status" value="1"/>
</dbReference>
<dbReference type="CDD" id="cd18997">
    <property type="entry name" value="LGIC_ECD_nAChR"/>
    <property type="match status" value="1"/>
</dbReference>
<dbReference type="InterPro" id="IPR006201">
    <property type="entry name" value="Neur_channel"/>
</dbReference>
<evidence type="ECO:0000256" key="3">
    <source>
        <dbReference type="ARBA" id="ARBA00022692"/>
    </source>
</evidence>
<evidence type="ECO:0000256" key="15">
    <source>
        <dbReference type="RuleBase" id="RU000687"/>
    </source>
</evidence>
<dbReference type="PROSITE" id="PS00236">
    <property type="entry name" value="NEUROTR_ION_CHANNEL"/>
    <property type="match status" value="1"/>
</dbReference>
<keyword evidence="9" id="KW-0675">Receptor</keyword>
<evidence type="ECO:0000256" key="1">
    <source>
        <dbReference type="ARBA" id="ARBA00022448"/>
    </source>
</evidence>
<dbReference type="InterPro" id="IPR002394">
    <property type="entry name" value="Nicotinic_acetylcholine_rcpt"/>
</dbReference>
<comment type="subcellular location">
    <subcellularLocation>
        <location evidence="14">Postsynaptic cell membrane</location>
        <topology evidence="14">Multi-pass membrane protein</topology>
    </subcellularLocation>
</comment>
<dbReference type="PRINTS" id="PR00254">
    <property type="entry name" value="NICOTINICR"/>
</dbReference>
<feature type="transmembrane region" description="Helical" evidence="15">
    <location>
        <begin position="678"/>
        <end position="697"/>
    </location>
</feature>
<dbReference type="Gene3D" id="2.70.170.10">
    <property type="entry name" value="Neurotransmitter-gated ion-channel ligand-binding domain"/>
    <property type="match status" value="1"/>
</dbReference>
<dbReference type="InterPro" id="IPR006029">
    <property type="entry name" value="Neurotrans-gated_channel_TM"/>
</dbReference>
<dbReference type="CDD" id="cd19051">
    <property type="entry name" value="LGIC_TM_cation"/>
    <property type="match status" value="1"/>
</dbReference>
<dbReference type="SUPFAM" id="SSF81321">
    <property type="entry name" value="Family A G protein-coupled receptor-like"/>
    <property type="match status" value="1"/>
</dbReference>
<reference evidence="17 18" key="1">
    <citation type="submission" date="2023-08" db="EMBL/GenBank/DDBJ databases">
        <title>A Necator americanus chromosomal reference genome.</title>
        <authorList>
            <person name="Ilik V."/>
            <person name="Petrzelkova K.J."/>
            <person name="Pardy F."/>
            <person name="Fuh T."/>
            <person name="Niatou-Singa F.S."/>
            <person name="Gouil Q."/>
            <person name="Baker L."/>
            <person name="Ritchie M.E."/>
            <person name="Jex A.R."/>
            <person name="Gazzola D."/>
            <person name="Li H."/>
            <person name="Toshio Fujiwara R."/>
            <person name="Zhan B."/>
            <person name="Aroian R.V."/>
            <person name="Pafco B."/>
            <person name="Schwarz E.M."/>
        </authorList>
    </citation>
    <scope>NUCLEOTIDE SEQUENCE [LARGE SCALE GENOMIC DNA]</scope>
    <source>
        <strain evidence="17 18">Aroian</strain>
        <tissue evidence="17">Whole animal</tissue>
    </source>
</reference>
<feature type="transmembrane region" description="Helical" evidence="15">
    <location>
        <begin position="189"/>
        <end position="210"/>
    </location>
</feature>
<evidence type="ECO:0000256" key="10">
    <source>
        <dbReference type="ARBA" id="ARBA00023180"/>
    </source>
</evidence>
<dbReference type="Gene3D" id="1.20.58.390">
    <property type="entry name" value="Neurotransmitter-gated ion-channel transmembrane domain"/>
    <property type="match status" value="1"/>
</dbReference>
<dbReference type="PANTHER" id="PTHR18945">
    <property type="entry name" value="NEUROTRANSMITTER GATED ION CHANNEL"/>
    <property type="match status" value="1"/>
</dbReference>
<keyword evidence="18" id="KW-1185">Reference proteome</keyword>
<keyword evidence="10" id="KW-0325">Glycoprotein</keyword>
<dbReference type="Pfam" id="PF10323">
    <property type="entry name" value="7TM_GPCR_Srv"/>
    <property type="match status" value="1"/>
</dbReference>
<keyword evidence="3 15" id="KW-0812">Transmembrane</keyword>
<evidence type="ECO:0000256" key="6">
    <source>
        <dbReference type="ARBA" id="ARBA00023065"/>
    </source>
</evidence>
<dbReference type="InterPro" id="IPR038050">
    <property type="entry name" value="Neuro_actylchol_rec"/>
</dbReference>
<keyword evidence="12" id="KW-1071">Ligand-gated ion channel</keyword>
<evidence type="ECO:0000256" key="8">
    <source>
        <dbReference type="ARBA" id="ARBA00023157"/>
    </source>
</evidence>
<feature type="transmembrane region" description="Helical" evidence="15">
    <location>
        <begin position="324"/>
        <end position="344"/>
    </location>
</feature>
<proteinExistence type="inferred from homology"/>
<dbReference type="SUPFAM" id="SSF63712">
    <property type="entry name" value="Nicotinic receptor ligand binding domain-like"/>
    <property type="match status" value="1"/>
</dbReference>
<dbReference type="SUPFAM" id="SSF90112">
    <property type="entry name" value="Neurotransmitter-gated ion-channel transmembrane pore"/>
    <property type="match status" value="1"/>
</dbReference>
<organism evidence="17 18">
    <name type="scientific">Necator americanus</name>
    <name type="common">Human hookworm</name>
    <dbReference type="NCBI Taxonomy" id="51031"/>
    <lineage>
        <taxon>Eukaryota</taxon>
        <taxon>Metazoa</taxon>
        <taxon>Ecdysozoa</taxon>
        <taxon>Nematoda</taxon>
        <taxon>Chromadorea</taxon>
        <taxon>Rhabditida</taxon>
        <taxon>Rhabditina</taxon>
        <taxon>Rhabditomorpha</taxon>
        <taxon>Strongyloidea</taxon>
        <taxon>Ancylostomatidae</taxon>
        <taxon>Bunostominae</taxon>
        <taxon>Necator</taxon>
    </lineage>
</organism>
<dbReference type="InterPro" id="IPR006202">
    <property type="entry name" value="Neur_chan_lig-bd"/>
</dbReference>
<dbReference type="InterPro" id="IPR018000">
    <property type="entry name" value="Neurotransmitter_ion_chnl_CS"/>
</dbReference>
<gene>
    <name evidence="17" type="primary">Necator_chrX.g25761</name>
    <name evidence="17" type="ORF">RB195_025595</name>
</gene>
<evidence type="ECO:0000313" key="17">
    <source>
        <dbReference type="EMBL" id="KAK6765772.1"/>
    </source>
</evidence>
<feature type="transmembrane region" description="Helical" evidence="15">
    <location>
        <begin position="637"/>
        <end position="658"/>
    </location>
</feature>
<accession>A0ABR1ET00</accession>
<dbReference type="Gene3D" id="1.20.1070.10">
    <property type="entry name" value="Rhodopsin 7-helix transmembrane proteins"/>
    <property type="match status" value="1"/>
</dbReference>
<evidence type="ECO:0000259" key="16">
    <source>
        <dbReference type="PROSITE" id="PS50262"/>
    </source>
</evidence>
<dbReference type="Proteomes" id="UP001303046">
    <property type="component" value="Unassembled WGS sequence"/>
</dbReference>
<comment type="caution">
    <text evidence="17">The sequence shown here is derived from an EMBL/GenBank/DDBJ whole genome shotgun (WGS) entry which is preliminary data.</text>
</comment>
<evidence type="ECO:0000313" key="18">
    <source>
        <dbReference type="Proteomes" id="UP001303046"/>
    </source>
</evidence>
<dbReference type="InterPro" id="IPR017452">
    <property type="entry name" value="GPCR_Rhodpsn_7TM"/>
</dbReference>
<evidence type="ECO:0000256" key="11">
    <source>
        <dbReference type="ARBA" id="ARBA00023257"/>
    </source>
</evidence>
<dbReference type="EMBL" id="JAVFWL010000006">
    <property type="protein sequence ID" value="KAK6765772.1"/>
    <property type="molecule type" value="Genomic_DNA"/>
</dbReference>
<dbReference type="InterPro" id="IPR019426">
    <property type="entry name" value="7TM_GPCR_serpentine_rcpt_Srv"/>
</dbReference>
<keyword evidence="11" id="KW-0628">Postsynaptic cell membrane</keyword>
<keyword evidence="7 15" id="KW-0472">Membrane</keyword>
<feature type="transmembrane region" description="Helical" evidence="15">
    <location>
        <begin position="283"/>
        <end position="304"/>
    </location>
</feature>
<comment type="caution">
    <text evidence="15">Lacks conserved residue(s) required for the propagation of feature annotation.</text>
</comment>
<keyword evidence="8" id="KW-1015">Disulfide bond</keyword>
<evidence type="ECO:0000256" key="2">
    <source>
        <dbReference type="ARBA" id="ARBA00022475"/>
    </source>
</evidence>
<feature type="transmembrane region" description="Helical" evidence="15">
    <location>
        <begin position="709"/>
        <end position="732"/>
    </location>
</feature>
<evidence type="ECO:0000256" key="13">
    <source>
        <dbReference type="ARBA" id="ARBA00023303"/>
    </source>
</evidence>
<dbReference type="Pfam" id="PF02932">
    <property type="entry name" value="Neur_chan_memb"/>
    <property type="match status" value="1"/>
</dbReference>
<evidence type="ECO:0000256" key="7">
    <source>
        <dbReference type="ARBA" id="ARBA00023136"/>
    </source>
</evidence>
<evidence type="ECO:0000256" key="5">
    <source>
        <dbReference type="ARBA" id="ARBA00023018"/>
    </source>
</evidence>
<dbReference type="PROSITE" id="PS50262">
    <property type="entry name" value="G_PROTEIN_RECEP_F1_2"/>
    <property type="match status" value="1"/>
</dbReference>
<keyword evidence="13 15" id="KW-0407">Ion channel</keyword>
<dbReference type="Pfam" id="PF02931">
    <property type="entry name" value="Neur_chan_LBD"/>
    <property type="match status" value="1"/>
</dbReference>
<dbReference type="PRINTS" id="PR00252">
    <property type="entry name" value="NRIONCHANNEL"/>
</dbReference>
<keyword evidence="2" id="KW-1003">Cell membrane</keyword>
<sequence length="931" mass="106294">MIEIWQRQWKPMQLAFLEVEAEPSPNAIRAIEVQGKFVRLIYDMKQQTIAVVRTPVGYKTSFIVLCGVRQGRRQHPSCSSSLRRTVDQCFANVALELLVCLFTILENSYDIVTLPECTMELLYIVNLAWKLTAAFGFFVMTSESGAVLNGGFFMPAKPRMDGRCDCCLIFVAVGKQQKNFPALTKWECIGTPAILFIIITPTAGIFAFITSLDRFYCAMFPIKYIKLRVRYALIIMVVPYIIGLIPVIIAIVGSYPYRFKKEQPMTCNLNEALTKANFAMLRLIRVTLTLSCVFIYVPITIKMYKNIRAHYQIANYSERNQRKLLRMTLTIALITSNTILMFTVPDIILLINPSYSSNIFYMMNLNKGMINIIIFLTTQRTLRNILLGKPDVSQQQTLIFRTVSLFLMYFNSSHVSLASPDEYRLLSDLRHNYDPYERPVANASEPLVVSVKIYLQQILDVDEKNQVITLVAWVEYQWTDYKLKWEPSEYGGIKDIRVPGNANAIWKPDVLLYNSADENFDSTYPVNYVVSHTGHVLQVPPGILKLSCKIDITYFPFDDQMCHLKFGSWTYSGNFIDLRINGPEGMNISEQGMDISYYVENGEWNLLAVPARNETNVFDDQPYPSLYFYLVIQRRTLYYGLNLIIPSLLISLMTVLGFTLPPDAGEKITLALFFENGFILLEITILLSVCFFLSMVADMTPPTSEAVPLIGAFFSCCMLVVSASVVFTVLVLNLHNRKPETHEMSPFLRECLLIWLPWILMMRRPGTTVFNRREIKAKKAEDMAKKTEMRNGRSLEGVMTATDSLSLIRSIRASKNDQQQSFEMDLVPTGNSHAESKSVSTSLPNAYIGRPPTQKNHPPTYKVCIASDSDQEQQNFTQFILRRDTCGGEQIHAEGMPRIENNIWTNQSDAKKDGRRRKGKEELVFLGFYLF</sequence>
<feature type="transmembrane region" description="Helical" evidence="15">
    <location>
        <begin position="359"/>
        <end position="377"/>
    </location>
</feature>
<dbReference type="InterPro" id="IPR036734">
    <property type="entry name" value="Neur_chan_lig-bd_sf"/>
</dbReference>
<feature type="transmembrane region" description="Helical" evidence="15">
    <location>
        <begin position="231"/>
        <end position="255"/>
    </location>
</feature>
<comment type="similarity">
    <text evidence="15">Belongs to the ligand-gated ion channel (TC 1.A.9) family.</text>
</comment>
<feature type="domain" description="G-protein coupled receptors family 1 profile" evidence="16">
    <location>
        <begin position="211"/>
        <end position="375"/>
    </location>
</feature>
<keyword evidence="4 15" id="KW-1133">Transmembrane helix</keyword>
<dbReference type="InterPro" id="IPR036719">
    <property type="entry name" value="Neuro-gated_channel_TM_sf"/>
</dbReference>
<keyword evidence="6 15" id="KW-0406">Ion transport</keyword>
<keyword evidence="5" id="KW-0770">Synapse</keyword>
<keyword evidence="1 15" id="KW-0813">Transport</keyword>
<evidence type="ECO:0000256" key="9">
    <source>
        <dbReference type="ARBA" id="ARBA00023170"/>
    </source>
</evidence>
<evidence type="ECO:0000256" key="12">
    <source>
        <dbReference type="ARBA" id="ARBA00023286"/>
    </source>
</evidence>
<evidence type="ECO:0000256" key="4">
    <source>
        <dbReference type="ARBA" id="ARBA00022989"/>
    </source>
</evidence>
<protein>
    <recommendedName>
        <fullName evidence="16">G-protein coupled receptors family 1 profile domain-containing protein</fullName>
    </recommendedName>
</protein>
<name>A0ABR1ET00_NECAM</name>